<feature type="domain" description="Cyclic di-GMP receptor atypical PilZ" evidence="1">
    <location>
        <begin position="46"/>
        <end position="184"/>
    </location>
</feature>
<dbReference type="EMBL" id="JADLZT010000010">
    <property type="protein sequence ID" value="MBF6025601.1"/>
    <property type="molecule type" value="Genomic_DNA"/>
</dbReference>
<proteinExistence type="predicted"/>
<comment type="caution">
    <text evidence="2">The sequence shown here is derived from an EMBL/GenBank/DDBJ whole genome shotgun (WGS) entry which is preliminary data.</text>
</comment>
<evidence type="ECO:0000313" key="2">
    <source>
        <dbReference type="EMBL" id="MBF6025601.1"/>
    </source>
</evidence>
<dbReference type="InterPro" id="IPR031800">
    <property type="entry name" value="PilZ_atypical"/>
</dbReference>
<protein>
    <submittedName>
        <fullName evidence="2">PilZ domain-containing protein</fullName>
    </submittedName>
</protein>
<accession>A0ABS0B9B7</accession>
<reference evidence="2 3" key="1">
    <citation type="submission" date="2020-11" db="EMBL/GenBank/DDBJ databases">
        <title>Draft Genome Sequence and Secondary Metabolite Biosynthetic Potential of the Lysobacter niastensis Type strain DSM 18481.</title>
        <authorList>
            <person name="Turrini P."/>
            <person name="Artuso I."/>
            <person name="Tescari M."/>
            <person name="Lugli G.A."/>
            <person name="Frangipani E."/>
            <person name="Ventura M."/>
            <person name="Visca P."/>
        </authorList>
    </citation>
    <scope>NUCLEOTIDE SEQUENCE [LARGE SCALE GENOMIC DNA]</scope>
    <source>
        <strain evidence="2 3">DSM 18481</strain>
    </source>
</reference>
<evidence type="ECO:0000313" key="3">
    <source>
        <dbReference type="Proteomes" id="UP001429984"/>
    </source>
</evidence>
<keyword evidence="3" id="KW-1185">Reference proteome</keyword>
<dbReference type="Pfam" id="PF16823">
    <property type="entry name" value="tPilZ"/>
    <property type="match status" value="1"/>
</dbReference>
<name>A0ABS0B9B7_9GAMM</name>
<dbReference type="RefSeq" id="WP_194932205.1">
    <property type="nucleotide sequence ID" value="NZ_JADLZT010000010.1"/>
</dbReference>
<sequence>MDTTPWQQELFADVLACEEIRPAGYLPGDVDAAAVQSAAARGEALLRALAVVEDGRGEESDEHGATHLAIARIEARLDLLTAMVATLARSAQDDPARELHWSARGVRLRMPEAVPAGSRGRFRVQPADWLPEPLLIPATVLACIEAGGEYDLWLRFGPLGPALAAALERHLFRQHRKAVAGQRRPR</sequence>
<dbReference type="Proteomes" id="UP001429984">
    <property type="component" value="Unassembled WGS sequence"/>
</dbReference>
<gene>
    <name evidence="2" type="ORF">IU514_16320</name>
</gene>
<organism evidence="2 3">
    <name type="scientific">Lysobacter niastensis</name>
    <dbReference type="NCBI Taxonomy" id="380629"/>
    <lineage>
        <taxon>Bacteria</taxon>
        <taxon>Pseudomonadati</taxon>
        <taxon>Pseudomonadota</taxon>
        <taxon>Gammaproteobacteria</taxon>
        <taxon>Lysobacterales</taxon>
        <taxon>Lysobacteraceae</taxon>
        <taxon>Lysobacter</taxon>
    </lineage>
</organism>
<evidence type="ECO:0000259" key="1">
    <source>
        <dbReference type="Pfam" id="PF16823"/>
    </source>
</evidence>